<dbReference type="RefSeq" id="WP_189055450.1">
    <property type="nucleotide sequence ID" value="NZ_BMMK01000005.1"/>
</dbReference>
<feature type="domain" description="DJ-1/PfpI" evidence="4">
    <location>
        <begin position="27"/>
        <end position="229"/>
    </location>
</feature>
<dbReference type="InterPro" id="IPR002818">
    <property type="entry name" value="DJ-1/PfpI"/>
</dbReference>
<evidence type="ECO:0000313" key="5">
    <source>
        <dbReference type="EMBL" id="GGM45629.1"/>
    </source>
</evidence>
<evidence type="ECO:0000256" key="2">
    <source>
        <dbReference type="ARBA" id="ARBA00023239"/>
    </source>
</evidence>
<gene>
    <name evidence="5" type="ORF">GCM10012275_15860</name>
</gene>
<dbReference type="Pfam" id="PF01965">
    <property type="entry name" value="DJ-1_PfpI"/>
    <property type="match status" value="1"/>
</dbReference>
<accession>A0A8J3FUR7</accession>
<dbReference type="Proteomes" id="UP000637578">
    <property type="component" value="Unassembled WGS sequence"/>
</dbReference>
<keyword evidence="1" id="KW-0346">Stress response</keyword>
<dbReference type="AlphaFoldDB" id="A0A8J3FUR7"/>
<dbReference type="GO" id="GO:0019172">
    <property type="term" value="F:glyoxalase III activity"/>
    <property type="evidence" value="ECO:0007669"/>
    <property type="project" value="TreeGrafter"/>
</dbReference>
<comment type="similarity">
    <text evidence="3">Belongs to the peptidase C56 family. HSP31-like subfamily.</text>
</comment>
<dbReference type="CDD" id="cd03141">
    <property type="entry name" value="GATase1_Hsp31_like"/>
    <property type="match status" value="1"/>
</dbReference>
<evidence type="ECO:0000313" key="6">
    <source>
        <dbReference type="Proteomes" id="UP000637578"/>
    </source>
</evidence>
<sequence>MATILMVLSGAADWTQNDGTKRPSGTWSVEFVVPHRTFLEAGHRVDIATPDGVAPTFDHQSLTARYAGGEDNARDYTAYLRQIDRELRAPLRLADVRIADYDAVFIPGGHSPLEDLAHDPDLGRLLLATEAEGKLVAALCHGAGGLLSANLSGGRWLFAGRRMAVFTDEEEHAYNTAAGAPWLLETMARARGAVLEPGPAFGSKVVMDGNLYTGQNPESSSEIALQVVKALG</sequence>
<dbReference type="EMBL" id="BMMK01000005">
    <property type="protein sequence ID" value="GGM45629.1"/>
    <property type="molecule type" value="Genomic_DNA"/>
</dbReference>
<comment type="caution">
    <text evidence="5">The sequence shown here is derived from an EMBL/GenBank/DDBJ whole genome shotgun (WGS) entry which is preliminary data.</text>
</comment>
<dbReference type="InterPro" id="IPR050325">
    <property type="entry name" value="Prot/Nucl_acid_deglycase"/>
</dbReference>
<dbReference type="GO" id="GO:0019243">
    <property type="term" value="P:methylglyoxal catabolic process to D-lactate via S-lactoyl-glutathione"/>
    <property type="evidence" value="ECO:0007669"/>
    <property type="project" value="TreeGrafter"/>
</dbReference>
<proteinExistence type="inferred from homology"/>
<reference evidence="5" key="2">
    <citation type="submission" date="2020-09" db="EMBL/GenBank/DDBJ databases">
        <authorList>
            <person name="Sun Q."/>
            <person name="Zhou Y."/>
        </authorList>
    </citation>
    <scope>NUCLEOTIDE SEQUENCE</scope>
    <source>
        <strain evidence="5">CGMCC 4.5737</strain>
    </source>
</reference>
<evidence type="ECO:0000256" key="3">
    <source>
        <dbReference type="ARBA" id="ARBA00038493"/>
    </source>
</evidence>
<dbReference type="SUPFAM" id="SSF52317">
    <property type="entry name" value="Class I glutamine amidotransferase-like"/>
    <property type="match status" value="1"/>
</dbReference>
<name>A0A8J3FUR7_9PSEU</name>
<evidence type="ECO:0000259" key="4">
    <source>
        <dbReference type="Pfam" id="PF01965"/>
    </source>
</evidence>
<dbReference type="GO" id="GO:0005737">
    <property type="term" value="C:cytoplasm"/>
    <property type="evidence" value="ECO:0007669"/>
    <property type="project" value="TreeGrafter"/>
</dbReference>
<keyword evidence="2" id="KW-0456">Lyase</keyword>
<organism evidence="5 6">
    <name type="scientific">Longimycelium tulufanense</name>
    <dbReference type="NCBI Taxonomy" id="907463"/>
    <lineage>
        <taxon>Bacteria</taxon>
        <taxon>Bacillati</taxon>
        <taxon>Actinomycetota</taxon>
        <taxon>Actinomycetes</taxon>
        <taxon>Pseudonocardiales</taxon>
        <taxon>Pseudonocardiaceae</taxon>
        <taxon>Longimycelium</taxon>
    </lineage>
</organism>
<dbReference type="PANTHER" id="PTHR48094:SF11">
    <property type="entry name" value="GLUTATHIONE-INDEPENDENT GLYOXALASE HSP31-RELATED"/>
    <property type="match status" value="1"/>
</dbReference>
<evidence type="ECO:0000256" key="1">
    <source>
        <dbReference type="ARBA" id="ARBA00023016"/>
    </source>
</evidence>
<dbReference type="InterPro" id="IPR029062">
    <property type="entry name" value="Class_I_gatase-like"/>
</dbReference>
<keyword evidence="6" id="KW-1185">Reference proteome</keyword>
<reference evidence="5" key="1">
    <citation type="journal article" date="2014" name="Int. J. Syst. Evol. Microbiol.">
        <title>Complete genome sequence of Corynebacterium casei LMG S-19264T (=DSM 44701T), isolated from a smear-ripened cheese.</title>
        <authorList>
            <consortium name="US DOE Joint Genome Institute (JGI-PGF)"/>
            <person name="Walter F."/>
            <person name="Albersmeier A."/>
            <person name="Kalinowski J."/>
            <person name="Ruckert C."/>
        </authorList>
    </citation>
    <scope>NUCLEOTIDE SEQUENCE</scope>
    <source>
        <strain evidence="5">CGMCC 4.5737</strain>
    </source>
</reference>
<dbReference type="PANTHER" id="PTHR48094">
    <property type="entry name" value="PROTEIN/NUCLEIC ACID DEGLYCASE DJ-1-RELATED"/>
    <property type="match status" value="1"/>
</dbReference>
<protein>
    <recommendedName>
        <fullName evidence="4">DJ-1/PfpI domain-containing protein</fullName>
    </recommendedName>
</protein>
<dbReference type="Gene3D" id="3.40.50.880">
    <property type="match status" value="1"/>
</dbReference>